<evidence type="ECO:0000313" key="2">
    <source>
        <dbReference type="Proteomes" id="UP000237040"/>
    </source>
</evidence>
<comment type="caution">
    <text evidence="1">The sequence shown here is derived from an EMBL/GenBank/DDBJ whole genome shotgun (WGS) entry which is preliminary data.</text>
</comment>
<evidence type="ECO:0008006" key="3">
    <source>
        <dbReference type="Google" id="ProtNLM"/>
    </source>
</evidence>
<reference evidence="1 2" key="1">
    <citation type="submission" date="2018-01" db="EMBL/GenBank/DDBJ databases">
        <title>Metagenomic assembled genomes from two thermal pools in the Uzon Caldera, Kamchatka, Russia.</title>
        <authorList>
            <person name="Wilkins L."/>
            <person name="Ettinger C."/>
        </authorList>
    </citation>
    <scope>NUCLEOTIDE SEQUENCE [LARGE SCALE GENOMIC DNA]</scope>
    <source>
        <strain evidence="1">ZAV-07</strain>
    </source>
</reference>
<name>A0A2J6WEV7_9BACT</name>
<dbReference type="AlphaFoldDB" id="A0A2J6WEV7"/>
<dbReference type="RefSeq" id="WP_424587033.1">
    <property type="nucleotide sequence ID" value="NZ_JBNATC010000020.1"/>
</dbReference>
<accession>A0A2J6WEV7</accession>
<dbReference type="PANTHER" id="PTHR46658">
    <property type="entry name" value="CYS OR MET METABOLISM PYRIDOXAL-PHOSPHATE-DEPENDENT ENZYME"/>
    <property type="match status" value="1"/>
</dbReference>
<organism evidence="1 2">
    <name type="scientific">Caldisericum exile</name>
    <dbReference type="NCBI Taxonomy" id="693075"/>
    <lineage>
        <taxon>Bacteria</taxon>
        <taxon>Pseudomonadati</taxon>
        <taxon>Caldisericota/Cryosericota group</taxon>
        <taxon>Caldisericota</taxon>
        <taxon>Caldisericia</taxon>
        <taxon>Caldisericales</taxon>
        <taxon>Caldisericaceae</taxon>
        <taxon>Caldisericum</taxon>
    </lineage>
</organism>
<protein>
    <recommendedName>
        <fullName evidence="3">Aluminum resistance family protein</fullName>
    </recommendedName>
</protein>
<dbReference type="PANTHER" id="PTHR46658:SF1">
    <property type="entry name" value="CYS OR MET METABOLISM PYRIDOXAL-PHOSPHATE-DEPENDENT ENZYME"/>
    <property type="match status" value="1"/>
</dbReference>
<dbReference type="EMBL" id="PNIL01000031">
    <property type="protein sequence ID" value="PMP67961.1"/>
    <property type="molecule type" value="Genomic_DNA"/>
</dbReference>
<dbReference type="InterPro" id="IPR015421">
    <property type="entry name" value="PyrdxlP-dep_Trfase_major"/>
</dbReference>
<gene>
    <name evidence="1" type="ORF">C0189_02310</name>
</gene>
<dbReference type="Pfam" id="PF06838">
    <property type="entry name" value="Met_gamma_lyase"/>
    <property type="match status" value="1"/>
</dbReference>
<dbReference type="InterPro" id="IPR009651">
    <property type="entry name" value="Met_g_lyase_put"/>
</dbReference>
<dbReference type="Gene3D" id="3.40.640.10">
    <property type="entry name" value="Type I PLP-dependent aspartate aminotransferase-like (Major domain)"/>
    <property type="match status" value="1"/>
</dbReference>
<dbReference type="Proteomes" id="UP000237040">
    <property type="component" value="Unassembled WGS sequence"/>
</dbReference>
<dbReference type="Gene3D" id="3.90.1150.60">
    <property type="entry name" value="Methioning gamme-lyase, C-terminal domain"/>
    <property type="match status" value="1"/>
</dbReference>
<dbReference type="SUPFAM" id="SSF53383">
    <property type="entry name" value="PLP-dependent transferases"/>
    <property type="match status" value="1"/>
</dbReference>
<dbReference type="InterPro" id="IPR015424">
    <property type="entry name" value="PyrdxlP-dep_Trfase"/>
</dbReference>
<sequence length="408" mass="44967">MMIEDRFIELGKTSELSLKEHFEKVDLIREKNFLKVLDAFQNVKLHDSDLNYTSGYGYNDIGREKTEAVFARIFGGEDALVRPQIISGTHAISITLFGLLRPGDLLVYASGKPYETGEGIIGIREVEGSLKESGVKYGEFNFRNGFDENLVKNAKVLVFQRSKGYTFTDSITIDELENAIKIVKSINPQTIIMVDNCYGEFVEDREPGDVGADVVVGSLIKNVGGGIAITGGYIVGKKDLIQKISTRLTAPGVGKEIGPMLGLTRNILQGIYFAPLVVSNALKGVIFASKIFEDYGFEVKPRYFEKRTDIVQAIKFGSEELLIKFAQSIQRFSPIDSDAEIESAPLPGYGNKVIMAAGTFVQGSSIELSCDAPIVPPYIGYLQGGIYYEHTKFASLYALQEVLKISKK</sequence>
<evidence type="ECO:0000313" key="1">
    <source>
        <dbReference type="EMBL" id="PMP67961.1"/>
    </source>
</evidence>
<proteinExistence type="predicted"/>